<comment type="function">
    <text evidence="1">Dirigent proteins impart stereoselectivity on the phenoxy radical-coupling reaction, yielding optically active lignans from two molecules of coniferyl alcohol in the biosynthesis of lignans, flavonolignans, and alkaloids and thus plays a central role in plant secondary metabolism.</text>
</comment>
<comment type="similarity">
    <text evidence="1">Belongs to the plant dirigent protein family.</text>
</comment>
<reference evidence="2" key="1">
    <citation type="journal article" date="2019" name="Toxins">
        <title>Detection of Abrin-Like and Prepropulchellin-Like Toxin Genes and Transcripts Using Whole Genome Sequencing and Full-Length Transcript Sequencing of Abrus precatorius.</title>
        <authorList>
            <person name="Hovde B.T."/>
            <person name="Daligault H.E."/>
            <person name="Hanschen E.R."/>
            <person name="Kunde Y.A."/>
            <person name="Johnson M.B."/>
            <person name="Starkenburg S.R."/>
            <person name="Johnson S.L."/>
        </authorList>
    </citation>
    <scope>NUCLEOTIDE SEQUENCE [LARGE SCALE GENOMIC DNA]</scope>
</reference>
<keyword evidence="1" id="KW-0964">Secreted</keyword>
<comment type="subcellular location">
    <subcellularLocation>
        <location evidence="1">Secreted</location>
        <location evidence="1">Extracellular space</location>
        <location evidence="1">Apoplast</location>
    </subcellularLocation>
</comment>
<dbReference type="GO" id="GO:0048046">
    <property type="term" value="C:apoplast"/>
    <property type="evidence" value="ECO:0007669"/>
    <property type="project" value="UniProtKB-SubCell"/>
</dbReference>
<keyword evidence="2" id="KW-1185">Reference proteome</keyword>
<dbReference type="Proteomes" id="UP000694853">
    <property type="component" value="Unplaced"/>
</dbReference>
<keyword evidence="1" id="KW-0052">Apoplast</keyword>
<dbReference type="OrthoDB" id="1921494at2759"/>
<dbReference type="PANTHER" id="PTHR46215">
    <property type="entry name" value="DIRIGENT PROTEIN 24-RELATED"/>
    <property type="match status" value="1"/>
</dbReference>
<sequence length="120" mass="13530">MNWDQVQGFYLASSLDGTSQSIVLTLLLLNGEHQDEVEDIISLFSVNRTVPPQTEFAVIGRTGKYENARGYAVLDSSWMTSTPQMESIPSSISTRVEFRMVVKMSYVLLSKYNFLASTFF</sequence>
<evidence type="ECO:0000256" key="1">
    <source>
        <dbReference type="RuleBase" id="RU363099"/>
    </source>
</evidence>
<organism evidence="2 3">
    <name type="scientific">Abrus precatorius</name>
    <name type="common">Indian licorice</name>
    <name type="synonym">Glycine abrus</name>
    <dbReference type="NCBI Taxonomy" id="3816"/>
    <lineage>
        <taxon>Eukaryota</taxon>
        <taxon>Viridiplantae</taxon>
        <taxon>Streptophyta</taxon>
        <taxon>Embryophyta</taxon>
        <taxon>Tracheophyta</taxon>
        <taxon>Spermatophyta</taxon>
        <taxon>Magnoliopsida</taxon>
        <taxon>eudicotyledons</taxon>
        <taxon>Gunneridae</taxon>
        <taxon>Pentapetalae</taxon>
        <taxon>rosids</taxon>
        <taxon>fabids</taxon>
        <taxon>Fabales</taxon>
        <taxon>Fabaceae</taxon>
        <taxon>Papilionoideae</taxon>
        <taxon>50 kb inversion clade</taxon>
        <taxon>NPAAA clade</taxon>
        <taxon>indigoferoid/millettioid clade</taxon>
        <taxon>Abreae</taxon>
        <taxon>Abrus</taxon>
    </lineage>
</organism>
<dbReference type="PANTHER" id="PTHR46215:SF15">
    <property type="entry name" value="DIRIGENT PROTEIN 24"/>
    <property type="match status" value="1"/>
</dbReference>
<gene>
    <name evidence="3" type="primary">LOC113871939</name>
</gene>
<dbReference type="Pfam" id="PF03018">
    <property type="entry name" value="Dirigent"/>
    <property type="match status" value="1"/>
</dbReference>
<dbReference type="GeneID" id="113871939"/>
<reference evidence="3" key="2">
    <citation type="submission" date="2025-08" db="UniProtKB">
        <authorList>
            <consortium name="RefSeq"/>
        </authorList>
    </citation>
    <scope>IDENTIFICATION</scope>
    <source>
        <tissue evidence="3">Young leaves</tissue>
    </source>
</reference>
<evidence type="ECO:0000313" key="2">
    <source>
        <dbReference type="Proteomes" id="UP000694853"/>
    </source>
</evidence>
<proteinExistence type="inferred from homology"/>
<dbReference type="InterPro" id="IPR004265">
    <property type="entry name" value="Dirigent"/>
</dbReference>
<protein>
    <recommendedName>
        <fullName evidence="1">Dirigent protein</fullName>
    </recommendedName>
</protein>
<dbReference type="RefSeq" id="XP_027364833.1">
    <property type="nucleotide sequence ID" value="XM_027509032.1"/>
</dbReference>
<accession>A0A8B8MA48</accession>
<dbReference type="KEGG" id="aprc:113871939"/>
<name>A0A8B8MA48_ABRPR</name>
<dbReference type="AlphaFoldDB" id="A0A8B8MA48"/>
<comment type="subunit">
    <text evidence="1">Homodimer.</text>
</comment>
<evidence type="ECO:0000313" key="3">
    <source>
        <dbReference type="RefSeq" id="XP_027364833.1"/>
    </source>
</evidence>